<dbReference type="KEGG" id="ttf:THTE_4452"/>
<keyword evidence="3 9" id="KW-0055">Arginine biosynthesis</keyword>
<comment type="subcellular location">
    <subcellularLocation>
        <location evidence="9">Cytoplasm</location>
    </subcellularLocation>
</comment>
<keyword evidence="9" id="KW-0963">Cytoplasm</keyword>
<dbReference type="EC" id="2.3.1.1" evidence="9"/>
<dbReference type="GO" id="GO:0005737">
    <property type="term" value="C:cytoplasm"/>
    <property type="evidence" value="ECO:0007669"/>
    <property type="project" value="UniProtKB-SubCell"/>
</dbReference>
<comment type="function">
    <text evidence="9">Catalyzes two activities which are involved in the cyclic version of arginine biosynthesis: the synthesis of N-acetylglutamate from glutamate and acetyl-CoA as the acetyl donor, and of ornithine by transacetylation between N(2)-acetylornithine and glutamate.</text>
</comment>
<reference evidence="10 11" key="1">
    <citation type="journal article" name="Front. Microbiol.">
        <title>Sugar Metabolism of the First Thermophilic Planctomycete Thermogutta terrifontis: Comparative Genomic and Transcriptomic Approaches.</title>
        <authorList>
            <person name="Elcheninov A.G."/>
            <person name="Menzel P."/>
            <person name="Gudbergsdottir S.R."/>
            <person name="Slesarev A.I."/>
            <person name="Kadnikov V.V."/>
            <person name="Krogh A."/>
            <person name="Bonch-Osmolovskaya E.A."/>
            <person name="Peng X."/>
            <person name="Kublanov I.V."/>
        </authorList>
    </citation>
    <scope>NUCLEOTIDE SEQUENCE [LARGE SCALE GENOMIC DNA]</scope>
    <source>
        <strain evidence="10 11">R1</strain>
    </source>
</reference>
<dbReference type="NCBIfam" id="TIGR00120">
    <property type="entry name" value="ArgJ"/>
    <property type="match status" value="1"/>
</dbReference>
<dbReference type="UniPathway" id="UPA00068">
    <property type="reaction ID" value="UER00106"/>
</dbReference>
<dbReference type="Pfam" id="PF01960">
    <property type="entry name" value="ArgJ"/>
    <property type="match status" value="1"/>
</dbReference>
<dbReference type="GO" id="GO:0006526">
    <property type="term" value="P:L-arginine biosynthetic process"/>
    <property type="evidence" value="ECO:0007669"/>
    <property type="project" value="UniProtKB-UniRule"/>
</dbReference>
<dbReference type="Proteomes" id="UP000215086">
    <property type="component" value="Chromosome"/>
</dbReference>
<evidence type="ECO:0000256" key="9">
    <source>
        <dbReference type="HAMAP-Rule" id="MF_01106"/>
    </source>
</evidence>
<dbReference type="OrthoDB" id="9804242at2"/>
<dbReference type="GO" id="GO:0006592">
    <property type="term" value="P:ornithine biosynthetic process"/>
    <property type="evidence" value="ECO:0007669"/>
    <property type="project" value="TreeGrafter"/>
</dbReference>
<evidence type="ECO:0000256" key="4">
    <source>
        <dbReference type="ARBA" id="ARBA00022605"/>
    </source>
</evidence>
<keyword evidence="4 9" id="KW-0028">Amino-acid biosynthesis</keyword>
<dbReference type="PANTHER" id="PTHR23100">
    <property type="entry name" value="ARGININE BIOSYNTHESIS BIFUNCTIONAL PROTEIN ARGJ"/>
    <property type="match status" value="1"/>
</dbReference>
<protein>
    <recommendedName>
        <fullName evidence="9">Arginine biosynthesis bifunctional protein ArgJ</fullName>
    </recommendedName>
    <domain>
        <recommendedName>
            <fullName evidence="9">Glutamate N-acetyltransferase</fullName>
            <ecNumber evidence="9">2.3.1.35</ecNumber>
        </recommendedName>
        <alternativeName>
            <fullName evidence="9">Ornithine acetyltransferase</fullName>
            <shortName evidence="9">OATase</shortName>
        </alternativeName>
        <alternativeName>
            <fullName evidence="9">Ornithine transacetylase</fullName>
        </alternativeName>
    </domain>
    <domain>
        <recommendedName>
            <fullName evidence="9">Amino-acid acetyltransferase</fullName>
            <ecNumber evidence="9">2.3.1.1</ecNumber>
        </recommendedName>
        <alternativeName>
            <fullName evidence="9">N-acetylglutamate synthase</fullName>
            <shortName evidence="9">AGSase</shortName>
        </alternativeName>
    </domain>
    <component>
        <recommendedName>
            <fullName evidence="9">Arginine biosynthesis bifunctional protein ArgJ alpha chain</fullName>
        </recommendedName>
    </component>
    <component>
        <recommendedName>
            <fullName evidence="9">Arginine biosynthesis bifunctional protein ArgJ beta chain</fullName>
        </recommendedName>
    </component>
</protein>
<dbReference type="FunFam" id="3.60.70.12:FF:000001">
    <property type="entry name" value="Arginine biosynthesis bifunctional protein ArgJ, chloroplastic"/>
    <property type="match status" value="1"/>
</dbReference>
<comment type="similarity">
    <text evidence="1 9">Belongs to the ArgJ family.</text>
</comment>
<feature type="binding site" evidence="9">
    <location>
        <position position="392"/>
    </location>
    <ligand>
        <name>substrate</name>
    </ligand>
</feature>
<gene>
    <name evidence="9" type="primary">argJ</name>
    <name evidence="10" type="ORF">THTE_4452</name>
</gene>
<feature type="active site" description="Nucleophile" evidence="9">
    <location>
        <position position="185"/>
    </location>
</feature>
<feature type="chain" id="PRO_5023246201" description="Arginine biosynthesis bifunctional protein ArgJ beta chain" evidence="9">
    <location>
        <begin position="185"/>
        <end position="397"/>
    </location>
</feature>
<evidence type="ECO:0000256" key="2">
    <source>
        <dbReference type="ARBA" id="ARBA00011475"/>
    </source>
</evidence>
<organism evidence="10 11">
    <name type="scientific">Thermogutta terrifontis</name>
    <dbReference type="NCBI Taxonomy" id="1331910"/>
    <lineage>
        <taxon>Bacteria</taxon>
        <taxon>Pseudomonadati</taxon>
        <taxon>Planctomycetota</taxon>
        <taxon>Planctomycetia</taxon>
        <taxon>Pirellulales</taxon>
        <taxon>Thermoguttaceae</taxon>
        <taxon>Thermogutta</taxon>
    </lineage>
</organism>
<evidence type="ECO:0000313" key="10">
    <source>
        <dbReference type="EMBL" id="ASV77053.1"/>
    </source>
</evidence>
<dbReference type="EC" id="2.3.1.35" evidence="9"/>
<proteinExistence type="inferred from homology"/>
<dbReference type="Gene3D" id="3.60.70.12">
    <property type="entry name" value="L-amino peptidase D-ALA esterase/amidase"/>
    <property type="match status" value="1"/>
</dbReference>
<comment type="catalytic activity">
    <reaction evidence="9">
        <text>L-glutamate + acetyl-CoA = N-acetyl-L-glutamate + CoA + H(+)</text>
        <dbReference type="Rhea" id="RHEA:24292"/>
        <dbReference type="ChEBI" id="CHEBI:15378"/>
        <dbReference type="ChEBI" id="CHEBI:29985"/>
        <dbReference type="ChEBI" id="CHEBI:44337"/>
        <dbReference type="ChEBI" id="CHEBI:57287"/>
        <dbReference type="ChEBI" id="CHEBI:57288"/>
        <dbReference type="EC" id="2.3.1.1"/>
    </reaction>
</comment>
<feature type="site" description="Involved in the stabilization of negative charge on the oxyanion by the formation of the oxyanion hole" evidence="9">
    <location>
        <position position="109"/>
    </location>
</feature>
<dbReference type="EMBL" id="CP018477">
    <property type="protein sequence ID" value="ASV77053.1"/>
    <property type="molecule type" value="Genomic_DNA"/>
</dbReference>
<feature type="binding site" evidence="9">
    <location>
        <position position="185"/>
    </location>
    <ligand>
        <name>substrate</name>
    </ligand>
</feature>
<dbReference type="CDD" id="cd02152">
    <property type="entry name" value="OAT"/>
    <property type="match status" value="1"/>
</dbReference>
<evidence type="ECO:0000256" key="6">
    <source>
        <dbReference type="ARBA" id="ARBA00022813"/>
    </source>
</evidence>
<dbReference type="NCBIfam" id="NF003802">
    <property type="entry name" value="PRK05388.1"/>
    <property type="match status" value="1"/>
</dbReference>
<keyword evidence="11" id="KW-1185">Reference proteome</keyword>
<feature type="site" description="Cleavage; by autolysis" evidence="9">
    <location>
        <begin position="184"/>
        <end position="185"/>
    </location>
</feature>
<evidence type="ECO:0000256" key="1">
    <source>
        <dbReference type="ARBA" id="ARBA00006774"/>
    </source>
</evidence>
<dbReference type="InterPro" id="IPR016117">
    <property type="entry name" value="ArgJ-like_dom_sf"/>
</dbReference>
<dbReference type="GO" id="GO:0004042">
    <property type="term" value="F:L-glutamate N-acetyltransferase activity"/>
    <property type="evidence" value="ECO:0007669"/>
    <property type="project" value="UniProtKB-UniRule"/>
</dbReference>
<feature type="chain" id="PRO_5023246200" description="Arginine biosynthesis bifunctional protein ArgJ alpha chain" evidence="9">
    <location>
        <begin position="1"/>
        <end position="184"/>
    </location>
</feature>
<feature type="binding site" evidence="9">
    <location>
        <position position="269"/>
    </location>
    <ligand>
        <name>substrate</name>
    </ligand>
</feature>
<dbReference type="InterPro" id="IPR002813">
    <property type="entry name" value="Arg_biosynth_ArgJ"/>
</dbReference>
<dbReference type="SUPFAM" id="SSF56266">
    <property type="entry name" value="DmpA/ArgJ-like"/>
    <property type="match status" value="1"/>
</dbReference>
<dbReference type="Gene3D" id="3.10.20.340">
    <property type="entry name" value="ArgJ beta chain, C-terminal domain"/>
    <property type="match status" value="1"/>
</dbReference>
<feature type="binding site" evidence="9">
    <location>
        <position position="397"/>
    </location>
    <ligand>
        <name>substrate</name>
    </ligand>
</feature>
<comment type="catalytic activity">
    <reaction evidence="8 9">
        <text>N(2)-acetyl-L-ornithine + L-glutamate = N-acetyl-L-glutamate + L-ornithine</text>
        <dbReference type="Rhea" id="RHEA:15349"/>
        <dbReference type="ChEBI" id="CHEBI:29985"/>
        <dbReference type="ChEBI" id="CHEBI:44337"/>
        <dbReference type="ChEBI" id="CHEBI:46911"/>
        <dbReference type="ChEBI" id="CHEBI:57805"/>
        <dbReference type="EC" id="2.3.1.35"/>
    </reaction>
</comment>
<comment type="pathway">
    <text evidence="9">Amino-acid biosynthesis; L-arginine biosynthesis; L-ornithine and N-acetyl-L-glutamate from L-glutamate and N(2)-acetyl-L-ornithine (cyclic): step 1/1.</text>
</comment>
<dbReference type="HAMAP" id="MF_01106">
    <property type="entry name" value="ArgJ"/>
    <property type="match status" value="1"/>
</dbReference>
<feature type="binding site" evidence="9">
    <location>
        <position position="148"/>
    </location>
    <ligand>
        <name>substrate</name>
    </ligand>
</feature>
<dbReference type="RefSeq" id="WP_095416670.1">
    <property type="nucleotide sequence ID" value="NZ_CP018477.1"/>
</dbReference>
<feature type="site" description="Involved in the stabilization of negative charge on the oxyanion by the formation of the oxyanion hole" evidence="9">
    <location>
        <position position="110"/>
    </location>
</feature>
<keyword evidence="9" id="KW-0511">Multifunctional enzyme</keyword>
<name>A0A286RM57_9BACT</name>
<dbReference type="InterPro" id="IPR042195">
    <property type="entry name" value="ArgJ_beta_C"/>
</dbReference>
<dbReference type="AlphaFoldDB" id="A0A286RM57"/>
<dbReference type="PANTHER" id="PTHR23100:SF0">
    <property type="entry name" value="ARGININE BIOSYNTHESIS BIFUNCTIONAL PROTEIN ARGJ, MITOCHONDRIAL"/>
    <property type="match status" value="1"/>
</dbReference>
<keyword evidence="5 9" id="KW-0808">Transferase</keyword>
<evidence type="ECO:0000256" key="3">
    <source>
        <dbReference type="ARBA" id="ARBA00022571"/>
    </source>
</evidence>
<dbReference type="GO" id="GO:0004358">
    <property type="term" value="F:L-glutamate N-acetyltransferase activity, acting on acetyl-L-ornithine as donor"/>
    <property type="evidence" value="ECO:0007669"/>
    <property type="project" value="UniProtKB-UniRule"/>
</dbReference>
<keyword evidence="6 9" id="KW-0068">Autocatalytic cleavage</keyword>
<sequence length="397" mass="42859">MAVRVPKGYLVAGVHCGLKRDLRKPDLTLIVSETPATAVGVYTQNIVCAAPVQLDRKRTPSTRIRAVVINSGNANACTGERGLRDAEEMARLAAKAVGVEEDQVLVMSTGVIGVYLPMDKIAHGIELAAARLGNDEEALIMAARGMMTTDTVYKLSGRTLSLARREIQITGMVKGAAMMGPNLATMLGVLFTDATLDVDTAQRLLRETVDDTFNCINVDGHTSTNDTVLFLANGAAGGPPLTGDLLEDFQREFHSLCVELARMIPADGEGATHLITIEVTGCRTRQDALQIARAIANSPLVKAAIHGADPNWGRIVSAAGYAGVPFDPNKLTLYLNGFCLYRDGTPVKFDEIEVSNSIRAERETRIELVLQEGNASGRFWTTDLTPEYVRLNAEYRT</sequence>
<evidence type="ECO:0000256" key="7">
    <source>
        <dbReference type="ARBA" id="ARBA00023315"/>
    </source>
</evidence>
<evidence type="ECO:0000313" key="11">
    <source>
        <dbReference type="Proteomes" id="UP000215086"/>
    </source>
</evidence>
<dbReference type="FunFam" id="3.10.20.340:FF:000001">
    <property type="entry name" value="Arginine biosynthesis bifunctional protein ArgJ, chloroplastic"/>
    <property type="match status" value="1"/>
</dbReference>
<evidence type="ECO:0000256" key="5">
    <source>
        <dbReference type="ARBA" id="ARBA00022679"/>
    </source>
</evidence>
<accession>A0A286RM57</accession>
<keyword evidence="7 9" id="KW-0012">Acyltransferase</keyword>
<comment type="subunit">
    <text evidence="2 9">Heterotetramer of two alpha and two beta chains.</text>
</comment>
<comment type="pathway">
    <text evidence="9">Amino-acid biosynthesis; L-arginine biosynthesis; N(2)-acetyl-L-ornithine from L-glutamate: step 1/4.</text>
</comment>
<evidence type="ECO:0000256" key="8">
    <source>
        <dbReference type="ARBA" id="ARBA00049439"/>
    </source>
</evidence>
<feature type="binding site" evidence="9">
    <location>
        <position position="174"/>
    </location>
    <ligand>
        <name>substrate</name>
    </ligand>
</feature>